<sequence>MLKVLLYIAPLTITSITGVLVSAIFILKLTFSPATCQYQCFHKLCLVKTISNLIGSSIFAFWVVPLSSLELSQEDVPTLLNTVLSQILRGYCFLFGPLIQNLMAVNRFVALYFPVAKIQMNSYPITNLAIIGCLLVSSAPAVISIYISNTF</sequence>
<dbReference type="AlphaFoldDB" id="A0A8R1E434"/>
<keyword evidence="1" id="KW-0812">Transmembrane</keyword>
<evidence type="ECO:0000313" key="4">
    <source>
        <dbReference type="Proteomes" id="UP000005237"/>
    </source>
</evidence>
<feature type="domain" description="7TM GPCR serpentine receptor class x (Srx)" evidence="2">
    <location>
        <begin position="14"/>
        <end position="147"/>
    </location>
</feature>
<keyword evidence="4" id="KW-1185">Reference proteome</keyword>
<reference evidence="4" key="1">
    <citation type="submission" date="2010-08" db="EMBL/GenBank/DDBJ databases">
        <authorList>
            <consortium name="Caenorhabditis japonica Sequencing Consortium"/>
            <person name="Wilson R.K."/>
        </authorList>
    </citation>
    <scope>NUCLEOTIDE SEQUENCE [LARGE SCALE GENOMIC DNA]</scope>
    <source>
        <strain evidence="4">DF5081</strain>
    </source>
</reference>
<reference evidence="3" key="2">
    <citation type="submission" date="2022-06" db="UniProtKB">
        <authorList>
            <consortium name="EnsemblMetazoa"/>
        </authorList>
    </citation>
    <scope>IDENTIFICATION</scope>
    <source>
        <strain evidence="3">DF5081</strain>
    </source>
</reference>
<dbReference type="PANTHER" id="PTHR46611">
    <property type="entry name" value="SERPENTINE RECEPTOR, CLASS X-RELATED"/>
    <property type="match status" value="1"/>
</dbReference>
<keyword evidence="1" id="KW-0472">Membrane</keyword>
<evidence type="ECO:0000313" key="3">
    <source>
        <dbReference type="EnsemblMetazoa" id="CJA19237.1"/>
    </source>
</evidence>
<keyword evidence="1" id="KW-1133">Transmembrane helix</keyword>
<accession>A0A8R1E434</accession>
<evidence type="ECO:0000259" key="2">
    <source>
        <dbReference type="Pfam" id="PF10328"/>
    </source>
</evidence>
<feature type="transmembrane region" description="Helical" evidence="1">
    <location>
        <begin position="125"/>
        <end position="147"/>
    </location>
</feature>
<dbReference type="Proteomes" id="UP000005237">
    <property type="component" value="Unassembled WGS sequence"/>
</dbReference>
<dbReference type="Pfam" id="PF10328">
    <property type="entry name" value="7TM_GPCR_Srx"/>
    <property type="match status" value="1"/>
</dbReference>
<organism evidence="3 4">
    <name type="scientific">Caenorhabditis japonica</name>
    <dbReference type="NCBI Taxonomy" id="281687"/>
    <lineage>
        <taxon>Eukaryota</taxon>
        <taxon>Metazoa</taxon>
        <taxon>Ecdysozoa</taxon>
        <taxon>Nematoda</taxon>
        <taxon>Chromadorea</taxon>
        <taxon>Rhabditida</taxon>
        <taxon>Rhabditina</taxon>
        <taxon>Rhabditomorpha</taxon>
        <taxon>Rhabditoidea</taxon>
        <taxon>Rhabditidae</taxon>
        <taxon>Peloderinae</taxon>
        <taxon>Caenorhabditis</taxon>
    </lineage>
</organism>
<feature type="transmembrane region" description="Helical" evidence="1">
    <location>
        <begin position="6"/>
        <end position="29"/>
    </location>
</feature>
<feature type="transmembrane region" description="Helical" evidence="1">
    <location>
        <begin position="50"/>
        <end position="68"/>
    </location>
</feature>
<evidence type="ECO:0000256" key="1">
    <source>
        <dbReference type="SAM" id="Phobius"/>
    </source>
</evidence>
<name>A0A8R1E434_CAEJA</name>
<feature type="transmembrane region" description="Helical" evidence="1">
    <location>
        <begin position="88"/>
        <end position="113"/>
    </location>
</feature>
<dbReference type="InterPro" id="IPR019430">
    <property type="entry name" value="7TM_GPCR_serpentine_rcpt_Srx"/>
</dbReference>
<dbReference type="PANTHER" id="PTHR46611:SF6">
    <property type="entry name" value="G-PROTEIN COUPLED RECEPTORS FAMILY 1 PROFILE DOMAIN-CONTAINING PROTEIN"/>
    <property type="match status" value="1"/>
</dbReference>
<proteinExistence type="predicted"/>
<protein>
    <submittedName>
        <fullName evidence="3">7TM_GPCR_Srx domain-containing protein</fullName>
    </submittedName>
</protein>
<dbReference type="OMA" id="CLETSIM"/>
<dbReference type="EnsemblMetazoa" id="CJA19237.1">
    <property type="protein sequence ID" value="CJA19237.1"/>
    <property type="gene ID" value="WBGene00138441"/>
</dbReference>